<name>A0A6C0E9K9_9ZZZZ</name>
<organism evidence="1">
    <name type="scientific">viral metagenome</name>
    <dbReference type="NCBI Taxonomy" id="1070528"/>
    <lineage>
        <taxon>unclassified sequences</taxon>
        <taxon>metagenomes</taxon>
        <taxon>organismal metagenomes</taxon>
    </lineage>
</organism>
<accession>A0A6C0E9K9</accession>
<evidence type="ECO:0000313" key="1">
    <source>
        <dbReference type="EMBL" id="QHT24939.1"/>
    </source>
</evidence>
<sequence length="279" mass="32433">MNQPNCTKCVIESDGVTSKGLYYQIVKGLIIATDESKQNSGFKSQNETINWIHKYIIYIHNGDSYTKKMDFYSHNNRFWTLLNLNIYNNDGTITNVDITSGNCISTFTKCLRDDFIIQNEIKNLNMSDHKLWDYIMSFIPRLVYLFNVITNKNEGKSLENGDIPFNIDVKNMYDAESNYSTLFSLTTNPSCEFVTGRFVKKIIGKDNSYYEYQSAHDEPTMFKLSVLNHLWNYPKIGHHVSFYMKEYSIDDLFDFCIMAPIRLANDSSFPIVLIDQETL</sequence>
<dbReference type="EMBL" id="MN739751">
    <property type="protein sequence ID" value="QHT24939.1"/>
    <property type="molecule type" value="Genomic_DNA"/>
</dbReference>
<protein>
    <submittedName>
        <fullName evidence="1">Uncharacterized protein</fullName>
    </submittedName>
</protein>
<proteinExistence type="predicted"/>
<dbReference type="AlphaFoldDB" id="A0A6C0E9K9"/>
<reference evidence="1" key="1">
    <citation type="journal article" date="2020" name="Nature">
        <title>Giant virus diversity and host interactions through global metagenomics.</title>
        <authorList>
            <person name="Schulz F."/>
            <person name="Roux S."/>
            <person name="Paez-Espino D."/>
            <person name="Jungbluth S."/>
            <person name="Walsh D.A."/>
            <person name="Denef V.J."/>
            <person name="McMahon K.D."/>
            <person name="Konstantinidis K.T."/>
            <person name="Eloe-Fadrosh E.A."/>
            <person name="Kyrpides N.C."/>
            <person name="Woyke T."/>
        </authorList>
    </citation>
    <scope>NUCLEOTIDE SEQUENCE</scope>
    <source>
        <strain evidence="1">GVMAG-M-3300023179-150</strain>
    </source>
</reference>